<dbReference type="KEGG" id="aab:A4R43_12990"/>
<sequence>MLDPRSRPTLKPAALLRALHEHGIDWVLSGSAVLLLHGADLRPNDLDVVPSPEPANLRRLAGLLAKQAAVPAYHPSWSWCARRNRYAAVRRRLHRDRTPREVAWFSRGQR</sequence>
<dbReference type="AlphaFoldDB" id="A0A344L5M9"/>
<proteinExistence type="predicted"/>
<evidence type="ECO:0000313" key="1">
    <source>
        <dbReference type="EMBL" id="AXB43353.1"/>
    </source>
</evidence>
<reference evidence="1 2" key="1">
    <citation type="submission" date="2016-04" db="EMBL/GenBank/DDBJ databases">
        <title>Complete genome sequence and analysis of deep-sea sediment isolate, Amycolatopsis sp. WP1.</title>
        <authorList>
            <person name="Wang H."/>
            <person name="Chen S."/>
            <person name="Wu Q."/>
        </authorList>
    </citation>
    <scope>NUCLEOTIDE SEQUENCE [LARGE SCALE GENOMIC DNA]</scope>
    <source>
        <strain evidence="1 2">WP1</strain>
    </source>
</reference>
<gene>
    <name evidence="1" type="ORF">A4R43_12990</name>
</gene>
<keyword evidence="2" id="KW-1185">Reference proteome</keyword>
<dbReference type="SUPFAM" id="SSF81301">
    <property type="entry name" value="Nucleotidyltransferase"/>
    <property type="match status" value="1"/>
</dbReference>
<dbReference type="Proteomes" id="UP000250434">
    <property type="component" value="Chromosome"/>
</dbReference>
<dbReference type="RefSeq" id="WP_113692597.1">
    <property type="nucleotide sequence ID" value="NZ_CP015163.1"/>
</dbReference>
<dbReference type="OrthoDB" id="3698967at2"/>
<evidence type="ECO:0000313" key="2">
    <source>
        <dbReference type="Proteomes" id="UP000250434"/>
    </source>
</evidence>
<dbReference type="Gene3D" id="3.30.460.40">
    <property type="match status" value="1"/>
</dbReference>
<name>A0A344L5M9_9PSEU</name>
<protein>
    <submittedName>
        <fullName evidence="1">Uncharacterized protein</fullName>
    </submittedName>
</protein>
<accession>A0A344L5M9</accession>
<dbReference type="InterPro" id="IPR043519">
    <property type="entry name" value="NT_sf"/>
</dbReference>
<organism evidence="1 2">
    <name type="scientific">Amycolatopsis albispora</name>
    <dbReference type="NCBI Taxonomy" id="1804986"/>
    <lineage>
        <taxon>Bacteria</taxon>
        <taxon>Bacillati</taxon>
        <taxon>Actinomycetota</taxon>
        <taxon>Actinomycetes</taxon>
        <taxon>Pseudonocardiales</taxon>
        <taxon>Pseudonocardiaceae</taxon>
        <taxon>Amycolatopsis</taxon>
    </lineage>
</organism>
<dbReference type="EMBL" id="CP015163">
    <property type="protein sequence ID" value="AXB43353.1"/>
    <property type="molecule type" value="Genomic_DNA"/>
</dbReference>